<dbReference type="VEuPathDB" id="FungiDB:ASPCADRAFT_10464"/>
<reference evidence="2" key="1">
    <citation type="journal article" date="2017" name="Genome Biol.">
        <title>Comparative genomics reveals high biological diversity and specific adaptations in the industrially and medically important fungal genus Aspergillus.</title>
        <authorList>
            <person name="de Vries R.P."/>
            <person name="Riley R."/>
            <person name="Wiebenga A."/>
            <person name="Aguilar-Osorio G."/>
            <person name="Amillis S."/>
            <person name="Uchima C.A."/>
            <person name="Anderluh G."/>
            <person name="Asadollahi M."/>
            <person name="Askin M."/>
            <person name="Barry K."/>
            <person name="Battaglia E."/>
            <person name="Bayram O."/>
            <person name="Benocci T."/>
            <person name="Braus-Stromeyer S.A."/>
            <person name="Caldana C."/>
            <person name="Canovas D."/>
            <person name="Cerqueira G.C."/>
            <person name="Chen F."/>
            <person name="Chen W."/>
            <person name="Choi C."/>
            <person name="Clum A."/>
            <person name="Dos Santos R.A."/>
            <person name="Damasio A.R."/>
            <person name="Diallinas G."/>
            <person name="Emri T."/>
            <person name="Fekete E."/>
            <person name="Flipphi M."/>
            <person name="Freyberg S."/>
            <person name="Gallo A."/>
            <person name="Gournas C."/>
            <person name="Habgood R."/>
            <person name="Hainaut M."/>
            <person name="Harispe M.L."/>
            <person name="Henrissat B."/>
            <person name="Hilden K.S."/>
            <person name="Hope R."/>
            <person name="Hossain A."/>
            <person name="Karabika E."/>
            <person name="Karaffa L."/>
            <person name="Karanyi Z."/>
            <person name="Krasevec N."/>
            <person name="Kuo A."/>
            <person name="Kusch H."/>
            <person name="LaButti K."/>
            <person name="Lagendijk E.L."/>
            <person name="Lapidus A."/>
            <person name="Levasseur A."/>
            <person name="Lindquist E."/>
            <person name="Lipzen A."/>
            <person name="Logrieco A.F."/>
            <person name="MacCabe A."/>
            <person name="Maekelae M.R."/>
            <person name="Malavazi I."/>
            <person name="Melin P."/>
            <person name="Meyer V."/>
            <person name="Mielnichuk N."/>
            <person name="Miskei M."/>
            <person name="Molnar A.P."/>
            <person name="Mule G."/>
            <person name="Ngan C.Y."/>
            <person name="Orejas M."/>
            <person name="Orosz E."/>
            <person name="Ouedraogo J.P."/>
            <person name="Overkamp K.M."/>
            <person name="Park H.-S."/>
            <person name="Perrone G."/>
            <person name="Piumi F."/>
            <person name="Punt P.J."/>
            <person name="Ram A.F."/>
            <person name="Ramon A."/>
            <person name="Rauscher S."/>
            <person name="Record E."/>
            <person name="Riano-Pachon D.M."/>
            <person name="Robert V."/>
            <person name="Roehrig J."/>
            <person name="Ruller R."/>
            <person name="Salamov A."/>
            <person name="Salih N.S."/>
            <person name="Samson R.A."/>
            <person name="Sandor E."/>
            <person name="Sanguinetti M."/>
            <person name="Schuetze T."/>
            <person name="Sepcic K."/>
            <person name="Shelest E."/>
            <person name="Sherlock G."/>
            <person name="Sophianopoulou V."/>
            <person name="Squina F.M."/>
            <person name="Sun H."/>
            <person name="Susca A."/>
            <person name="Todd R.B."/>
            <person name="Tsang A."/>
            <person name="Unkles S.E."/>
            <person name="van de Wiele N."/>
            <person name="van Rossen-Uffink D."/>
            <person name="Oliveira J.V."/>
            <person name="Vesth T.C."/>
            <person name="Visser J."/>
            <person name="Yu J.-H."/>
            <person name="Zhou M."/>
            <person name="Andersen M.R."/>
            <person name="Archer D.B."/>
            <person name="Baker S.E."/>
            <person name="Benoit I."/>
            <person name="Brakhage A.A."/>
            <person name="Braus G.H."/>
            <person name="Fischer R."/>
            <person name="Frisvad J.C."/>
            <person name="Goldman G.H."/>
            <person name="Houbraken J."/>
            <person name="Oakley B."/>
            <person name="Pocsi I."/>
            <person name="Scazzocchio C."/>
            <person name="Seiboth B."/>
            <person name="vanKuyk P.A."/>
            <person name="Wortman J."/>
            <person name="Dyer P.S."/>
            <person name="Grigoriev I.V."/>
        </authorList>
    </citation>
    <scope>NUCLEOTIDE SEQUENCE [LARGE SCALE GENOMIC DNA]</scope>
    <source>
        <strain evidence="2">ITEM 5010</strain>
    </source>
</reference>
<dbReference type="Proteomes" id="UP000188318">
    <property type="component" value="Unassembled WGS sequence"/>
</dbReference>
<evidence type="ECO:0000313" key="2">
    <source>
        <dbReference type="Proteomes" id="UP000188318"/>
    </source>
</evidence>
<dbReference type="EMBL" id="KV907515">
    <property type="protein sequence ID" value="OOF90735.1"/>
    <property type="molecule type" value="Genomic_DNA"/>
</dbReference>
<dbReference type="AlphaFoldDB" id="A0A1R3R8B5"/>
<proteinExistence type="predicted"/>
<protein>
    <submittedName>
        <fullName evidence="1">Uncharacterized protein</fullName>
    </submittedName>
</protein>
<evidence type="ECO:0000313" key="1">
    <source>
        <dbReference type="EMBL" id="OOF90735.1"/>
    </source>
</evidence>
<accession>A0A1R3R8B5</accession>
<keyword evidence="2" id="KW-1185">Reference proteome</keyword>
<organism evidence="1 2">
    <name type="scientific">Aspergillus carbonarius (strain ITEM 5010)</name>
    <dbReference type="NCBI Taxonomy" id="602072"/>
    <lineage>
        <taxon>Eukaryota</taxon>
        <taxon>Fungi</taxon>
        <taxon>Dikarya</taxon>
        <taxon>Ascomycota</taxon>
        <taxon>Pezizomycotina</taxon>
        <taxon>Eurotiomycetes</taxon>
        <taxon>Eurotiomycetidae</taxon>
        <taxon>Eurotiales</taxon>
        <taxon>Aspergillaceae</taxon>
        <taxon>Aspergillus</taxon>
        <taxon>Aspergillus subgen. Circumdati</taxon>
    </lineage>
</organism>
<sequence>MAAAGLLAGFRHPTLMAASGALAVQNLRACNATGGDEHRNATIRDPSNLHQAANGAAVDWVVDSLEPGRLGAPS</sequence>
<gene>
    <name evidence="1" type="ORF">ASPCADRAFT_10464</name>
</gene>
<name>A0A1R3R8B5_ASPC5</name>